<evidence type="ECO:0000259" key="4">
    <source>
        <dbReference type="SMART" id="SM00228"/>
    </source>
</evidence>
<dbReference type="InterPro" id="IPR051201">
    <property type="entry name" value="Chloro_Bact_Ser_Proteases"/>
</dbReference>
<proteinExistence type="inferred from homology"/>
<dbReference type="EMBL" id="JACTNZ010000010">
    <property type="protein sequence ID" value="KAG5527512.1"/>
    <property type="molecule type" value="Genomic_DNA"/>
</dbReference>
<reference evidence="5" key="1">
    <citation type="submission" date="2020-08" db="EMBL/GenBank/DDBJ databases">
        <title>Plant Genome Project.</title>
        <authorList>
            <person name="Zhang R.-G."/>
        </authorList>
    </citation>
    <scope>NUCLEOTIDE SEQUENCE</scope>
    <source>
        <strain evidence="5">WSP0</strain>
        <tissue evidence="5">Leaf</tissue>
    </source>
</reference>
<sequence length="520" mass="55506">MQVIKACDSCIHLLPQPHHRNQIPTQTGRCLGRRELCISSLPSPSEAQHNDDVVVAHSISTPRIGRDHGNDLVEAIQKSSTFTTRRTLFTSVFMYSCTHVIILQAHALGDPSVTIEEVTPPVYPSGGLFPSEERIVKLFEKNTYAVVNIFDVTLRPQLNVTGMVEIPEGNGSGVVWDGQGHIVTNYHVIGNSLSRNPSPGQVVARVNILASEGVQKNFEGTLIGADRAKDLAVLKVGEVLAGAWSGHRQLREAFLDLLWLASDPNATKEDSHTSGASGTVWSPWCFLSASLPPVKGMAEATFTHLEVFAEVEASEELLRPIKVGPSSSLRVGQQCLAIGNPFGFDHTLTVGVVSGLNRDISSRSGVTIGGGIQTDAAINPGNSVLSGTSAGVGFAIPSSIVAKIIPQLIQFGKVYRAGLNVNIAPDLVANQLNVRNGALVLQVPGNSLAAKVGILPTTRGFAGNIVLGDIIVAVDNKPVRSKAELDRALDDYNVGDKVLLKIQRGNENLELPLPLEQKDS</sequence>
<keyword evidence="6" id="KW-1185">Reference proteome</keyword>
<dbReference type="Gene3D" id="2.40.10.120">
    <property type="match status" value="1"/>
</dbReference>
<comment type="similarity">
    <text evidence="1">Belongs to the peptidase S1C family.</text>
</comment>
<evidence type="ECO:0000256" key="2">
    <source>
        <dbReference type="ARBA" id="ARBA00022670"/>
    </source>
</evidence>
<organism evidence="5 6">
    <name type="scientific">Rhododendron griersonianum</name>
    <dbReference type="NCBI Taxonomy" id="479676"/>
    <lineage>
        <taxon>Eukaryota</taxon>
        <taxon>Viridiplantae</taxon>
        <taxon>Streptophyta</taxon>
        <taxon>Embryophyta</taxon>
        <taxon>Tracheophyta</taxon>
        <taxon>Spermatophyta</taxon>
        <taxon>Magnoliopsida</taxon>
        <taxon>eudicotyledons</taxon>
        <taxon>Gunneridae</taxon>
        <taxon>Pentapetalae</taxon>
        <taxon>asterids</taxon>
        <taxon>Ericales</taxon>
        <taxon>Ericaceae</taxon>
        <taxon>Ericoideae</taxon>
        <taxon>Rhodoreae</taxon>
        <taxon>Rhododendron</taxon>
    </lineage>
</organism>
<dbReference type="SUPFAM" id="SSF50156">
    <property type="entry name" value="PDZ domain-like"/>
    <property type="match status" value="1"/>
</dbReference>
<dbReference type="InterPro" id="IPR009003">
    <property type="entry name" value="Peptidase_S1_PA"/>
</dbReference>
<name>A0AAV6IG96_9ERIC</name>
<evidence type="ECO:0000313" key="6">
    <source>
        <dbReference type="Proteomes" id="UP000823749"/>
    </source>
</evidence>
<evidence type="ECO:0000256" key="3">
    <source>
        <dbReference type="ARBA" id="ARBA00022801"/>
    </source>
</evidence>
<dbReference type="PANTHER" id="PTHR43343:SF3">
    <property type="entry name" value="PROTEASE DO-LIKE 8, CHLOROPLASTIC"/>
    <property type="match status" value="1"/>
</dbReference>
<dbReference type="SMART" id="SM00228">
    <property type="entry name" value="PDZ"/>
    <property type="match status" value="1"/>
</dbReference>
<keyword evidence="2" id="KW-0645">Protease</keyword>
<dbReference type="InterPro" id="IPR001478">
    <property type="entry name" value="PDZ"/>
</dbReference>
<dbReference type="GO" id="GO:0006508">
    <property type="term" value="P:proteolysis"/>
    <property type="evidence" value="ECO:0007669"/>
    <property type="project" value="UniProtKB-KW"/>
</dbReference>
<protein>
    <recommendedName>
        <fullName evidence="4">PDZ domain-containing protein</fullName>
    </recommendedName>
</protein>
<dbReference type="Pfam" id="PF13365">
    <property type="entry name" value="Trypsin_2"/>
    <property type="match status" value="2"/>
</dbReference>
<feature type="domain" description="PDZ" evidence="4">
    <location>
        <begin position="417"/>
        <end position="506"/>
    </location>
</feature>
<gene>
    <name evidence="5" type="ORF">RHGRI_028422</name>
</gene>
<dbReference type="PANTHER" id="PTHR43343">
    <property type="entry name" value="PEPTIDASE S12"/>
    <property type="match status" value="1"/>
</dbReference>
<accession>A0AAV6IG96</accession>
<dbReference type="Gene3D" id="2.30.42.10">
    <property type="match status" value="1"/>
</dbReference>
<dbReference type="InterPro" id="IPR036034">
    <property type="entry name" value="PDZ_sf"/>
</dbReference>
<dbReference type="Pfam" id="PF13180">
    <property type="entry name" value="PDZ_2"/>
    <property type="match status" value="1"/>
</dbReference>
<dbReference type="SUPFAM" id="SSF50494">
    <property type="entry name" value="Trypsin-like serine proteases"/>
    <property type="match status" value="1"/>
</dbReference>
<dbReference type="InterPro" id="IPR039382">
    <property type="entry name" value="DEGP1/8_PDZ_dom"/>
</dbReference>
<dbReference type="Proteomes" id="UP000823749">
    <property type="component" value="Chromosome 10"/>
</dbReference>
<dbReference type="GO" id="GO:0008233">
    <property type="term" value="F:peptidase activity"/>
    <property type="evidence" value="ECO:0007669"/>
    <property type="project" value="UniProtKB-KW"/>
</dbReference>
<dbReference type="CDD" id="cd00990">
    <property type="entry name" value="cpPDZ_AtDEGP1-like"/>
    <property type="match status" value="1"/>
</dbReference>
<evidence type="ECO:0000256" key="1">
    <source>
        <dbReference type="ARBA" id="ARBA00010541"/>
    </source>
</evidence>
<comment type="caution">
    <text evidence="5">The sequence shown here is derived from an EMBL/GenBank/DDBJ whole genome shotgun (WGS) entry which is preliminary data.</text>
</comment>
<dbReference type="Gene3D" id="2.40.10.10">
    <property type="entry name" value="Trypsin-like serine proteases"/>
    <property type="match status" value="1"/>
</dbReference>
<evidence type="ECO:0000313" key="5">
    <source>
        <dbReference type="EMBL" id="KAG5527512.1"/>
    </source>
</evidence>
<keyword evidence="3" id="KW-0378">Hydrolase</keyword>
<dbReference type="InterPro" id="IPR043504">
    <property type="entry name" value="Peptidase_S1_PA_chymotrypsin"/>
</dbReference>
<dbReference type="AlphaFoldDB" id="A0AAV6IG96"/>